<keyword evidence="2" id="KW-1185">Reference proteome</keyword>
<proteinExistence type="predicted"/>
<reference evidence="2" key="1">
    <citation type="journal article" date="2022" name="Mol. Ecol. Resour.">
        <title>The genomes of chicory, endive, great burdock and yacon provide insights into Asteraceae palaeo-polyploidization history and plant inulin production.</title>
        <authorList>
            <person name="Fan W."/>
            <person name="Wang S."/>
            <person name="Wang H."/>
            <person name="Wang A."/>
            <person name="Jiang F."/>
            <person name="Liu H."/>
            <person name="Zhao H."/>
            <person name="Xu D."/>
            <person name="Zhang Y."/>
        </authorList>
    </citation>
    <scope>NUCLEOTIDE SEQUENCE [LARGE SCALE GENOMIC DNA]</scope>
    <source>
        <strain evidence="2">cv. Punajuju</strain>
    </source>
</reference>
<name>A0ACB8ZVD7_CICIN</name>
<dbReference type="Proteomes" id="UP001055811">
    <property type="component" value="Linkage Group LG08"/>
</dbReference>
<gene>
    <name evidence="1" type="ORF">L2E82_44706</name>
</gene>
<protein>
    <submittedName>
        <fullName evidence="1">Uncharacterized protein</fullName>
    </submittedName>
</protein>
<dbReference type="EMBL" id="CM042016">
    <property type="protein sequence ID" value="KAI3700090.1"/>
    <property type="molecule type" value="Genomic_DNA"/>
</dbReference>
<organism evidence="1 2">
    <name type="scientific">Cichorium intybus</name>
    <name type="common">Chicory</name>
    <dbReference type="NCBI Taxonomy" id="13427"/>
    <lineage>
        <taxon>Eukaryota</taxon>
        <taxon>Viridiplantae</taxon>
        <taxon>Streptophyta</taxon>
        <taxon>Embryophyta</taxon>
        <taxon>Tracheophyta</taxon>
        <taxon>Spermatophyta</taxon>
        <taxon>Magnoliopsida</taxon>
        <taxon>eudicotyledons</taxon>
        <taxon>Gunneridae</taxon>
        <taxon>Pentapetalae</taxon>
        <taxon>asterids</taxon>
        <taxon>campanulids</taxon>
        <taxon>Asterales</taxon>
        <taxon>Asteraceae</taxon>
        <taxon>Cichorioideae</taxon>
        <taxon>Cichorieae</taxon>
        <taxon>Cichoriinae</taxon>
        <taxon>Cichorium</taxon>
    </lineage>
</organism>
<comment type="caution">
    <text evidence="1">The sequence shown here is derived from an EMBL/GenBank/DDBJ whole genome shotgun (WGS) entry which is preliminary data.</text>
</comment>
<accession>A0ACB8ZVD7</accession>
<evidence type="ECO:0000313" key="2">
    <source>
        <dbReference type="Proteomes" id="UP001055811"/>
    </source>
</evidence>
<sequence length="225" mass="25727">MSDNCISLQFNTLTAVGARESSFGIKRAEHGSSSQERKSIVSRKEMIVSREAFQGRKGWAEVWKGSEQGLYVLEDWYLTWVLRYCALFKVVPLRAPVRDRVLSDGVCYVEVVLCCILVDDVKAREKVHRYGALDGDIRRMAEWRDQCRRSKEFLRDYVRCLVGVAVSYVTLVESFMIMVSTREMVSGARSRTGEVLGLRLSVRVLLLRYQCTGKLDPEYTGSFLV</sequence>
<reference evidence="1 2" key="2">
    <citation type="journal article" date="2022" name="Mol. Ecol. Resour.">
        <title>The genomes of chicory, endive, great burdock and yacon provide insights into Asteraceae paleo-polyploidization history and plant inulin production.</title>
        <authorList>
            <person name="Fan W."/>
            <person name="Wang S."/>
            <person name="Wang H."/>
            <person name="Wang A."/>
            <person name="Jiang F."/>
            <person name="Liu H."/>
            <person name="Zhao H."/>
            <person name="Xu D."/>
            <person name="Zhang Y."/>
        </authorList>
    </citation>
    <scope>NUCLEOTIDE SEQUENCE [LARGE SCALE GENOMIC DNA]</scope>
    <source>
        <strain evidence="2">cv. Punajuju</strain>
        <tissue evidence="1">Leaves</tissue>
    </source>
</reference>
<evidence type="ECO:0000313" key="1">
    <source>
        <dbReference type="EMBL" id="KAI3700090.1"/>
    </source>
</evidence>